<feature type="chain" id="PRO_5022752567" description="PEP-CTERM protein-sorting domain-containing protein" evidence="1">
    <location>
        <begin position="24"/>
        <end position="266"/>
    </location>
</feature>
<feature type="signal peptide" evidence="1">
    <location>
        <begin position="1"/>
        <end position="23"/>
    </location>
</feature>
<sequence precursor="true">MKMNFVRLACLGGLLSMTCTSQATLSYNDDVTPGVIFGSGNANGGWTIDTNSSIGLELALRAKVRFPTPQNQFNLSSNNVYTFQSGAASGSSSWITSETPNWNFEYSINTDLTGSGGAKLDDYFYVLQLDFNPAGGAIAGPKFDPIRPLSHPLDGFTVDNSYGDNSTTSATDTVGDFATTPALAAANNVTQNSQSYEFWNNVSSFDPTVNGTYELSLTAFTSIGEIVGQTSIIVATVPEASPVLIGSLMTAGFGLVYRRRSESTEG</sequence>
<name>A0A5C6AHV2_9BACT</name>
<gene>
    <name evidence="2" type="ORF">Pla108_19550</name>
</gene>
<evidence type="ECO:0000256" key="1">
    <source>
        <dbReference type="SAM" id="SignalP"/>
    </source>
</evidence>
<evidence type="ECO:0008006" key="4">
    <source>
        <dbReference type="Google" id="ProtNLM"/>
    </source>
</evidence>
<protein>
    <recommendedName>
        <fullName evidence="4">PEP-CTERM protein-sorting domain-containing protein</fullName>
    </recommendedName>
</protein>
<keyword evidence="1" id="KW-0732">Signal</keyword>
<dbReference type="EMBL" id="SJPR01000002">
    <property type="protein sequence ID" value="TWT97803.1"/>
    <property type="molecule type" value="Genomic_DNA"/>
</dbReference>
<evidence type="ECO:0000313" key="2">
    <source>
        <dbReference type="EMBL" id="TWT97803.1"/>
    </source>
</evidence>
<comment type="caution">
    <text evidence="2">The sequence shown here is derived from an EMBL/GenBank/DDBJ whole genome shotgun (WGS) entry which is preliminary data.</text>
</comment>
<reference evidence="2 3" key="1">
    <citation type="submission" date="2019-02" db="EMBL/GenBank/DDBJ databases">
        <title>Deep-cultivation of Planctomycetes and their phenomic and genomic characterization uncovers novel biology.</title>
        <authorList>
            <person name="Wiegand S."/>
            <person name="Jogler M."/>
            <person name="Boedeker C."/>
            <person name="Pinto D."/>
            <person name="Vollmers J."/>
            <person name="Rivas-Marin E."/>
            <person name="Kohn T."/>
            <person name="Peeters S.H."/>
            <person name="Heuer A."/>
            <person name="Rast P."/>
            <person name="Oberbeckmann S."/>
            <person name="Bunk B."/>
            <person name="Jeske O."/>
            <person name="Meyerdierks A."/>
            <person name="Storesund J.E."/>
            <person name="Kallscheuer N."/>
            <person name="Luecker S."/>
            <person name="Lage O.M."/>
            <person name="Pohl T."/>
            <person name="Merkel B.J."/>
            <person name="Hornburger P."/>
            <person name="Mueller R.-W."/>
            <person name="Bruemmer F."/>
            <person name="Labrenz M."/>
            <person name="Spormann A.M."/>
            <person name="Op Den Camp H."/>
            <person name="Overmann J."/>
            <person name="Amann R."/>
            <person name="Jetten M.S.M."/>
            <person name="Mascher T."/>
            <person name="Medema M.H."/>
            <person name="Devos D.P."/>
            <person name="Kaster A.-K."/>
            <person name="Ovreas L."/>
            <person name="Rohde M."/>
            <person name="Galperin M.Y."/>
            <person name="Jogler C."/>
        </authorList>
    </citation>
    <scope>NUCLEOTIDE SEQUENCE [LARGE SCALE GENOMIC DNA]</scope>
    <source>
        <strain evidence="2 3">Pla108</strain>
    </source>
</reference>
<dbReference type="AlphaFoldDB" id="A0A5C6AHV2"/>
<keyword evidence="3" id="KW-1185">Reference proteome</keyword>
<dbReference type="Proteomes" id="UP000317421">
    <property type="component" value="Unassembled WGS sequence"/>
</dbReference>
<proteinExistence type="predicted"/>
<evidence type="ECO:0000313" key="3">
    <source>
        <dbReference type="Proteomes" id="UP000317421"/>
    </source>
</evidence>
<accession>A0A5C6AHV2</accession>
<organism evidence="2 3">
    <name type="scientific">Botrimarina colliarenosi</name>
    <dbReference type="NCBI Taxonomy" id="2528001"/>
    <lineage>
        <taxon>Bacteria</taxon>
        <taxon>Pseudomonadati</taxon>
        <taxon>Planctomycetota</taxon>
        <taxon>Planctomycetia</taxon>
        <taxon>Pirellulales</taxon>
        <taxon>Lacipirellulaceae</taxon>
        <taxon>Botrimarina</taxon>
    </lineage>
</organism>